<dbReference type="InterPro" id="IPR025557">
    <property type="entry name" value="DUF4282"/>
</dbReference>
<dbReference type="OrthoDB" id="7210529at2"/>
<dbReference type="HOGENOM" id="CLU_1934259_0_0_5"/>
<proteinExistence type="predicted"/>
<dbReference type="AlphaFoldDB" id="B0SWF2"/>
<name>B0SWF2_CAUSK</name>
<dbReference type="Pfam" id="PF14110">
    <property type="entry name" value="DUF4282"/>
    <property type="match status" value="1"/>
</dbReference>
<feature type="transmembrane region" description="Helical" evidence="1">
    <location>
        <begin position="65"/>
        <end position="90"/>
    </location>
</feature>
<reference evidence="2" key="1">
    <citation type="submission" date="2008-01" db="EMBL/GenBank/DDBJ databases">
        <title>Complete sequence of chromosome of Caulobacter sp. K31.</title>
        <authorList>
            <consortium name="US DOE Joint Genome Institute"/>
            <person name="Copeland A."/>
            <person name="Lucas S."/>
            <person name="Lapidus A."/>
            <person name="Barry K."/>
            <person name="Glavina del Rio T."/>
            <person name="Dalin E."/>
            <person name="Tice H."/>
            <person name="Pitluck S."/>
            <person name="Bruce D."/>
            <person name="Goodwin L."/>
            <person name="Thompson L.S."/>
            <person name="Brettin T."/>
            <person name="Detter J.C."/>
            <person name="Han C."/>
            <person name="Schmutz J."/>
            <person name="Larimer F."/>
            <person name="Land M."/>
            <person name="Hauser L."/>
            <person name="Kyrpides N."/>
            <person name="Kim E."/>
            <person name="Stephens C."/>
            <person name="Richardson P."/>
        </authorList>
    </citation>
    <scope>NUCLEOTIDE SEQUENCE [LARGE SCALE GENOMIC DNA]</scope>
    <source>
        <strain evidence="2">K31</strain>
    </source>
</reference>
<sequence length="136" mass="14315">MASAKKSKANGSNGLFWDLLTFDRLVTGPVIHLIYWAGLGVVALFAFSVVGAAVGLALKEPGPQSLLLAFPVLVAGLLVAAAMVLLWRAFCEFYVAIFRISEDLRALRQASDADHAVAAVTRPPGPAAQAPKTPTN</sequence>
<dbReference type="eggNOG" id="ENOG5033796">
    <property type="taxonomic scope" value="Bacteria"/>
</dbReference>
<evidence type="ECO:0000313" key="2">
    <source>
        <dbReference type="EMBL" id="ABZ70149.1"/>
    </source>
</evidence>
<accession>B0SWF2</accession>
<keyword evidence="1" id="KW-0472">Membrane</keyword>
<feature type="transmembrane region" description="Helical" evidence="1">
    <location>
        <begin position="33"/>
        <end position="58"/>
    </location>
</feature>
<keyword evidence="1" id="KW-1133">Transmembrane helix</keyword>
<gene>
    <name evidence="2" type="ordered locus">Caul_1019</name>
</gene>
<dbReference type="STRING" id="366602.Caul_1019"/>
<dbReference type="EMBL" id="CP000927">
    <property type="protein sequence ID" value="ABZ70149.1"/>
    <property type="molecule type" value="Genomic_DNA"/>
</dbReference>
<organism evidence="2">
    <name type="scientific">Caulobacter sp. (strain K31)</name>
    <dbReference type="NCBI Taxonomy" id="366602"/>
    <lineage>
        <taxon>Bacteria</taxon>
        <taxon>Pseudomonadati</taxon>
        <taxon>Pseudomonadota</taxon>
        <taxon>Alphaproteobacteria</taxon>
        <taxon>Caulobacterales</taxon>
        <taxon>Caulobacteraceae</taxon>
        <taxon>Caulobacter</taxon>
    </lineage>
</organism>
<evidence type="ECO:0008006" key="3">
    <source>
        <dbReference type="Google" id="ProtNLM"/>
    </source>
</evidence>
<dbReference type="KEGG" id="cak:Caul_1019"/>
<keyword evidence="1" id="KW-0812">Transmembrane</keyword>
<protein>
    <recommendedName>
        <fullName evidence="3">DUF4282 domain-containing protein</fullName>
    </recommendedName>
</protein>
<evidence type="ECO:0000256" key="1">
    <source>
        <dbReference type="SAM" id="Phobius"/>
    </source>
</evidence>